<dbReference type="Pfam" id="PF00578">
    <property type="entry name" value="AhpC-TSA"/>
    <property type="match status" value="1"/>
</dbReference>
<keyword evidence="2" id="KW-0732">Signal</keyword>
<feature type="chain" id="PRO_5032647187" evidence="2">
    <location>
        <begin position="23"/>
        <end position="162"/>
    </location>
</feature>
<evidence type="ECO:0000313" key="5">
    <source>
        <dbReference type="Proteomes" id="UP000431922"/>
    </source>
</evidence>
<protein>
    <submittedName>
        <fullName evidence="4">Redoxin domain-containing protein</fullName>
    </submittedName>
</protein>
<evidence type="ECO:0000259" key="3">
    <source>
        <dbReference type="PROSITE" id="PS51352"/>
    </source>
</evidence>
<evidence type="ECO:0000313" key="4">
    <source>
        <dbReference type="EMBL" id="MXP45010.1"/>
    </source>
</evidence>
<dbReference type="SUPFAM" id="SSF52833">
    <property type="entry name" value="Thioredoxin-like"/>
    <property type="match status" value="1"/>
</dbReference>
<sequence length="162" mass="17872">MLHFLRVTLAAVCLASAAPAIPAEVGQQAPDFTVRMFDGSKKTLADYGGKVLVINYWATWCGPCKAEMPMMSAFHRRHKDEGFEIIGVVTKDSVSKFKLKPLTAALSYPLASSLKGKYGLIRDAGSTTYIIDRKGRIRHSHAGSFELEDYNEIILPLLREPA</sequence>
<dbReference type="InterPro" id="IPR000866">
    <property type="entry name" value="AhpC/TSA"/>
</dbReference>
<name>A0A845B3P6_9SPHN</name>
<dbReference type="PANTHER" id="PTHR42852">
    <property type="entry name" value="THIOL:DISULFIDE INTERCHANGE PROTEIN DSBE"/>
    <property type="match status" value="1"/>
</dbReference>
<dbReference type="CDD" id="cd02966">
    <property type="entry name" value="TlpA_like_family"/>
    <property type="match status" value="1"/>
</dbReference>
<evidence type="ECO:0000256" key="1">
    <source>
        <dbReference type="ARBA" id="ARBA00023284"/>
    </source>
</evidence>
<keyword evidence="5" id="KW-1185">Reference proteome</keyword>
<reference evidence="4 5" key="1">
    <citation type="submission" date="2019-12" db="EMBL/GenBank/DDBJ databases">
        <title>Genomic-based taxomic classification of the family Erythrobacteraceae.</title>
        <authorList>
            <person name="Xu L."/>
        </authorList>
    </citation>
    <scope>NUCLEOTIDE SEQUENCE [LARGE SCALE GENOMIC DNA]</scope>
    <source>
        <strain evidence="4 5">KCTC 42453</strain>
    </source>
</reference>
<evidence type="ECO:0000256" key="2">
    <source>
        <dbReference type="SAM" id="SignalP"/>
    </source>
</evidence>
<dbReference type="Gene3D" id="3.40.30.10">
    <property type="entry name" value="Glutaredoxin"/>
    <property type="match status" value="1"/>
</dbReference>
<dbReference type="InterPro" id="IPR013766">
    <property type="entry name" value="Thioredoxin_domain"/>
</dbReference>
<gene>
    <name evidence="4" type="ORF">GRI65_11145</name>
</gene>
<dbReference type="PROSITE" id="PS51352">
    <property type="entry name" value="THIOREDOXIN_2"/>
    <property type="match status" value="1"/>
</dbReference>
<comment type="caution">
    <text evidence="4">The sequence shown here is derived from an EMBL/GenBank/DDBJ whole genome shotgun (WGS) entry which is preliminary data.</text>
</comment>
<dbReference type="AlphaFoldDB" id="A0A845B3P6"/>
<dbReference type="GO" id="GO:0015036">
    <property type="term" value="F:disulfide oxidoreductase activity"/>
    <property type="evidence" value="ECO:0007669"/>
    <property type="project" value="UniProtKB-ARBA"/>
</dbReference>
<proteinExistence type="predicted"/>
<dbReference type="InterPro" id="IPR036249">
    <property type="entry name" value="Thioredoxin-like_sf"/>
</dbReference>
<accession>A0A845B3P6</accession>
<keyword evidence="1" id="KW-0676">Redox-active center</keyword>
<dbReference type="Proteomes" id="UP000431922">
    <property type="component" value="Unassembled WGS sequence"/>
</dbReference>
<dbReference type="RefSeq" id="WP_160756655.1">
    <property type="nucleotide sequence ID" value="NZ_WTYL01000003.1"/>
</dbReference>
<dbReference type="InterPro" id="IPR017937">
    <property type="entry name" value="Thioredoxin_CS"/>
</dbReference>
<dbReference type="PROSITE" id="PS00194">
    <property type="entry name" value="THIOREDOXIN_1"/>
    <property type="match status" value="1"/>
</dbReference>
<dbReference type="InterPro" id="IPR050553">
    <property type="entry name" value="Thioredoxin_ResA/DsbE_sf"/>
</dbReference>
<feature type="domain" description="Thioredoxin" evidence="3">
    <location>
        <begin position="23"/>
        <end position="159"/>
    </location>
</feature>
<dbReference type="EMBL" id="WTYL01000003">
    <property type="protein sequence ID" value="MXP45010.1"/>
    <property type="molecule type" value="Genomic_DNA"/>
</dbReference>
<organism evidence="4 5">
    <name type="scientific">Allopontixanthobacter sediminis</name>
    <dbReference type="NCBI Taxonomy" id="1689985"/>
    <lineage>
        <taxon>Bacteria</taxon>
        <taxon>Pseudomonadati</taxon>
        <taxon>Pseudomonadota</taxon>
        <taxon>Alphaproteobacteria</taxon>
        <taxon>Sphingomonadales</taxon>
        <taxon>Erythrobacteraceae</taxon>
        <taxon>Allopontixanthobacter</taxon>
    </lineage>
</organism>
<dbReference type="PANTHER" id="PTHR42852:SF17">
    <property type="entry name" value="THIOREDOXIN-LIKE PROTEIN HI_1115"/>
    <property type="match status" value="1"/>
</dbReference>
<feature type="signal peptide" evidence="2">
    <location>
        <begin position="1"/>
        <end position="22"/>
    </location>
</feature>
<dbReference type="GO" id="GO:0016209">
    <property type="term" value="F:antioxidant activity"/>
    <property type="evidence" value="ECO:0007669"/>
    <property type="project" value="InterPro"/>
</dbReference>
<dbReference type="OrthoDB" id="9799347at2"/>